<reference evidence="1 2" key="1">
    <citation type="submission" date="2020-08" db="EMBL/GenBank/DDBJ databases">
        <title>Genomic Encyclopedia of Type Strains, Phase IV (KMG-IV): sequencing the most valuable type-strain genomes for metagenomic binning, comparative biology and taxonomic classification.</title>
        <authorList>
            <person name="Goeker M."/>
        </authorList>
    </citation>
    <scope>NUCLEOTIDE SEQUENCE [LARGE SCALE GENOMIC DNA]</scope>
    <source>
        <strain evidence="1 2">DSM 12251</strain>
    </source>
</reference>
<dbReference type="NCBIfam" id="TIGR01175">
    <property type="entry name" value="pilM"/>
    <property type="match status" value="1"/>
</dbReference>
<dbReference type="InterPro" id="IPR050696">
    <property type="entry name" value="FtsA/MreB"/>
</dbReference>
<dbReference type="SUPFAM" id="SSF53067">
    <property type="entry name" value="Actin-like ATPase domain"/>
    <property type="match status" value="2"/>
</dbReference>
<dbReference type="NCBIfam" id="NF045709">
    <property type="entry name" value="Amuc_1101_fam"/>
    <property type="match status" value="1"/>
</dbReference>
<sequence>MADSKSIAVLNLGSQRLSGAIFSKSGGDLVLKKYEFLDMSGDPTVDASRIPQLRVGVQEIASRLKLKGSSVNYAVAGHTVFSRFVKLPPVQGDRMDQIVEFEARQNVPFPINEVIWDYEVVSELGETEVIIVAIKSDSLNETNDTVKEAGLKTSCVDLAPLALYNAFRYSYPDVDEPAVIIDLGARSTNLVFVEEGRFFTRNVLVGGASITNAISKEFSISFSEAEQQKISVGFVAQGGAVEEHSDPAIAALSKVIRNAATRLHGEIMRTINYYRTQQGGSQPKRVFVCGGGALLGNMTLFLEEKLKLPVEIFNPLRGVQLDRGVNADAANNDAPFLSEVVGLALRSAGGCPSEIELVPDVVANARDAARRAPALVLAGVCLWSALGAGMLYFQNAERVTQEQLSSMQQENNRLTALANQIRQQDGALAQSIALVTPLTEAVGDRSYWVRLLNKINNAFDNDLIWLTVVEPLKDGKPITPALFEQEESSPESTAKAVPGKPVYELRIQGLYRKNDEGEQVVYRFATALAKMGDFAAEKFEEKRANYVSAESGVEEDRYAYKFNIKLPLQQPIKFTN</sequence>
<dbReference type="Gene3D" id="3.30.420.40">
    <property type="match status" value="2"/>
</dbReference>
<organism evidence="1 2">
    <name type="scientific">Prosthecobacter dejongeii</name>
    <dbReference type="NCBI Taxonomy" id="48465"/>
    <lineage>
        <taxon>Bacteria</taxon>
        <taxon>Pseudomonadati</taxon>
        <taxon>Verrucomicrobiota</taxon>
        <taxon>Verrucomicrobiia</taxon>
        <taxon>Verrucomicrobiales</taxon>
        <taxon>Verrucomicrobiaceae</taxon>
        <taxon>Prosthecobacter</taxon>
    </lineage>
</organism>
<dbReference type="RefSeq" id="WP_184212062.1">
    <property type="nucleotide sequence ID" value="NZ_JACHIF010000010.1"/>
</dbReference>
<accession>A0A7W7YPN5</accession>
<proteinExistence type="predicted"/>
<dbReference type="Proteomes" id="UP000534294">
    <property type="component" value="Unassembled WGS sequence"/>
</dbReference>
<dbReference type="InterPro" id="IPR005883">
    <property type="entry name" value="PilM"/>
</dbReference>
<name>A0A7W7YPN5_9BACT</name>
<protein>
    <submittedName>
        <fullName evidence="1">Type IV pilus assembly protein PilM</fullName>
    </submittedName>
</protein>
<dbReference type="AlphaFoldDB" id="A0A7W7YPN5"/>
<dbReference type="InterPro" id="IPR043129">
    <property type="entry name" value="ATPase_NBD"/>
</dbReference>
<dbReference type="PANTHER" id="PTHR32432:SF3">
    <property type="entry name" value="ETHANOLAMINE UTILIZATION PROTEIN EUTJ"/>
    <property type="match status" value="1"/>
</dbReference>
<dbReference type="Gene3D" id="3.30.1490.300">
    <property type="match status" value="1"/>
</dbReference>
<dbReference type="InterPro" id="IPR054809">
    <property type="entry name" value="Amuc_1101-like"/>
</dbReference>
<dbReference type="CDD" id="cd24049">
    <property type="entry name" value="ASKHA_NBD_PilM"/>
    <property type="match status" value="1"/>
</dbReference>
<evidence type="ECO:0000313" key="1">
    <source>
        <dbReference type="EMBL" id="MBB5039882.1"/>
    </source>
</evidence>
<comment type="caution">
    <text evidence="1">The sequence shown here is derived from an EMBL/GenBank/DDBJ whole genome shotgun (WGS) entry which is preliminary data.</text>
</comment>
<evidence type="ECO:0000313" key="2">
    <source>
        <dbReference type="Proteomes" id="UP000534294"/>
    </source>
</evidence>
<dbReference type="Pfam" id="PF11104">
    <property type="entry name" value="PilM_2"/>
    <property type="match status" value="1"/>
</dbReference>
<gene>
    <name evidence="1" type="ORF">HNQ64_004160</name>
</gene>
<dbReference type="PANTHER" id="PTHR32432">
    <property type="entry name" value="CELL DIVISION PROTEIN FTSA-RELATED"/>
    <property type="match status" value="1"/>
</dbReference>
<dbReference type="EMBL" id="JACHIF010000010">
    <property type="protein sequence ID" value="MBB5039882.1"/>
    <property type="molecule type" value="Genomic_DNA"/>
</dbReference>
<keyword evidence="2" id="KW-1185">Reference proteome</keyword>